<evidence type="ECO:0000259" key="3">
    <source>
        <dbReference type="PROSITE" id="PS50887"/>
    </source>
</evidence>
<dbReference type="NCBIfam" id="TIGR00254">
    <property type="entry name" value="GGDEF"/>
    <property type="match status" value="1"/>
</dbReference>
<dbReference type="CDD" id="cd01949">
    <property type="entry name" value="GGDEF"/>
    <property type="match status" value="1"/>
</dbReference>
<dbReference type="InterPro" id="IPR000160">
    <property type="entry name" value="GGDEF_dom"/>
</dbReference>
<accession>A0A1M5LX89</accession>
<dbReference type="CDD" id="cd00130">
    <property type="entry name" value="PAS"/>
    <property type="match status" value="1"/>
</dbReference>
<evidence type="ECO:0000313" key="5">
    <source>
        <dbReference type="Proteomes" id="UP000242329"/>
    </source>
</evidence>
<dbReference type="InterPro" id="IPR031621">
    <property type="entry name" value="HisKA_7TM"/>
</dbReference>
<dbReference type="PANTHER" id="PTHR44757">
    <property type="entry name" value="DIGUANYLATE CYCLASE DGCP"/>
    <property type="match status" value="1"/>
</dbReference>
<reference evidence="5" key="1">
    <citation type="submission" date="2016-11" db="EMBL/GenBank/DDBJ databases">
        <authorList>
            <person name="Varghese N."/>
            <person name="Submissions S."/>
        </authorList>
    </citation>
    <scope>NUCLEOTIDE SEQUENCE [LARGE SCALE GENOMIC DNA]</scope>
    <source>
        <strain evidence="5">DSM 11003</strain>
    </source>
</reference>
<dbReference type="Pfam" id="PF00990">
    <property type="entry name" value="GGDEF"/>
    <property type="match status" value="1"/>
</dbReference>
<dbReference type="SUPFAM" id="SSF55073">
    <property type="entry name" value="Nucleotide cyclase"/>
    <property type="match status" value="1"/>
</dbReference>
<dbReference type="AlphaFoldDB" id="A0A1M5LX89"/>
<feature type="transmembrane region" description="Helical" evidence="1">
    <location>
        <begin position="67"/>
        <end position="90"/>
    </location>
</feature>
<feature type="transmembrane region" description="Helical" evidence="1">
    <location>
        <begin position="12"/>
        <end position="33"/>
    </location>
</feature>
<dbReference type="InterPro" id="IPR052155">
    <property type="entry name" value="Biofilm_reg_signaling"/>
</dbReference>
<dbReference type="NCBIfam" id="TIGR00229">
    <property type="entry name" value="sensory_box"/>
    <property type="match status" value="1"/>
</dbReference>
<dbReference type="InterPro" id="IPR035965">
    <property type="entry name" value="PAS-like_dom_sf"/>
</dbReference>
<protein>
    <submittedName>
        <fullName evidence="4">PAS domain S-box-containing protein/diguanylate cyclase (GGDEF) domain-containing protein</fullName>
    </submittedName>
</protein>
<dbReference type="Proteomes" id="UP000242329">
    <property type="component" value="Unassembled WGS sequence"/>
</dbReference>
<name>A0A1M5LX89_9FIRM</name>
<dbReference type="Pfam" id="PF13426">
    <property type="entry name" value="PAS_9"/>
    <property type="match status" value="1"/>
</dbReference>
<dbReference type="InterPro" id="IPR029787">
    <property type="entry name" value="Nucleotide_cyclase"/>
</dbReference>
<dbReference type="Pfam" id="PF16927">
    <property type="entry name" value="HisKA_7TM"/>
    <property type="match status" value="1"/>
</dbReference>
<dbReference type="RefSeq" id="WP_073090272.1">
    <property type="nucleotide sequence ID" value="NZ_FQWY01000009.1"/>
</dbReference>
<feature type="transmembrane region" description="Helical" evidence="1">
    <location>
        <begin position="102"/>
        <end position="125"/>
    </location>
</feature>
<sequence>MIGGNFINTLGILSLLAAMFYLWLGIFGFYLYTQGRINKLFLGISLCLAWWSFAYGFFYAAPDKTAAWFWFRLSSPGWILLPAFLLLFGLEVARKLKLMKKYIIGLIFLWPAIELYRAITGVLTAEDFGFKPYGTVEVISLTNPWYWLHMLYYILYVGLMFLIIYRWGRRSPLKREKMQSLLIILFGLVILLSGIFTNLVMPALSRGFLGVAHFFGIVWAAGFLYAVARYRFMRFDYKQILENVLANINDVVFILGYDLRILQVNYRAEKLLGLSREDINGTPFGDWLEKEEDKERLFTRITERSFLHMPLTLVGKGGRRIITRSFINAIKDDFGDIIVITVVSQDIRLITRLRREIKIRREKEKELKYLSFHDPLTGLFNRTYFVEWMRKLDEEKKTRVGLIICDLDGLKEINDRLGHLKGDEYIKRAADVLRRCVREKDEVMRIGGDEFAVLLFDVDEEVVRKVALRIREVFACEGKEMGDVCAAGISAGYAYRSDADISAEELFRQADLNMYEDKYKKEVRSDRNA</sequence>
<dbReference type="SMART" id="SM00091">
    <property type="entry name" value="PAS"/>
    <property type="match status" value="1"/>
</dbReference>
<dbReference type="InterPro" id="IPR000014">
    <property type="entry name" value="PAS"/>
</dbReference>
<keyword evidence="1" id="KW-0472">Membrane</keyword>
<keyword evidence="1" id="KW-0812">Transmembrane</keyword>
<feature type="domain" description="PAS" evidence="2">
    <location>
        <begin position="237"/>
        <end position="281"/>
    </location>
</feature>
<feature type="domain" description="GGDEF" evidence="3">
    <location>
        <begin position="398"/>
        <end position="529"/>
    </location>
</feature>
<feature type="transmembrane region" description="Helical" evidence="1">
    <location>
        <begin position="207"/>
        <end position="228"/>
    </location>
</feature>
<dbReference type="PROSITE" id="PS50112">
    <property type="entry name" value="PAS"/>
    <property type="match status" value="1"/>
</dbReference>
<dbReference type="Gene3D" id="3.30.70.270">
    <property type="match status" value="1"/>
</dbReference>
<evidence type="ECO:0000256" key="1">
    <source>
        <dbReference type="SAM" id="Phobius"/>
    </source>
</evidence>
<dbReference type="SMART" id="SM00267">
    <property type="entry name" value="GGDEF"/>
    <property type="match status" value="1"/>
</dbReference>
<dbReference type="InterPro" id="IPR043128">
    <property type="entry name" value="Rev_trsase/Diguanyl_cyclase"/>
</dbReference>
<dbReference type="PROSITE" id="PS50887">
    <property type="entry name" value="GGDEF"/>
    <property type="match status" value="1"/>
</dbReference>
<organism evidence="4 5">
    <name type="scientific">Thermosyntropha lipolytica DSM 11003</name>
    <dbReference type="NCBI Taxonomy" id="1123382"/>
    <lineage>
        <taxon>Bacteria</taxon>
        <taxon>Bacillati</taxon>
        <taxon>Bacillota</taxon>
        <taxon>Clostridia</taxon>
        <taxon>Eubacteriales</taxon>
        <taxon>Syntrophomonadaceae</taxon>
        <taxon>Thermosyntropha</taxon>
    </lineage>
</organism>
<dbReference type="OrthoDB" id="9805474at2"/>
<dbReference type="Gene3D" id="3.30.450.20">
    <property type="entry name" value="PAS domain"/>
    <property type="match status" value="1"/>
</dbReference>
<dbReference type="PANTHER" id="PTHR44757:SF2">
    <property type="entry name" value="BIOFILM ARCHITECTURE MAINTENANCE PROTEIN MBAA"/>
    <property type="match status" value="1"/>
</dbReference>
<keyword evidence="1" id="KW-1133">Transmembrane helix</keyword>
<dbReference type="EMBL" id="FQWY01000009">
    <property type="protein sequence ID" value="SHG68993.1"/>
    <property type="molecule type" value="Genomic_DNA"/>
</dbReference>
<evidence type="ECO:0000313" key="4">
    <source>
        <dbReference type="EMBL" id="SHG68993.1"/>
    </source>
</evidence>
<feature type="transmembrane region" description="Helical" evidence="1">
    <location>
        <begin position="40"/>
        <end position="61"/>
    </location>
</feature>
<keyword evidence="5" id="KW-1185">Reference proteome</keyword>
<evidence type="ECO:0000259" key="2">
    <source>
        <dbReference type="PROSITE" id="PS50112"/>
    </source>
</evidence>
<feature type="transmembrane region" description="Helical" evidence="1">
    <location>
        <begin position="145"/>
        <end position="168"/>
    </location>
</feature>
<dbReference type="SUPFAM" id="SSF55785">
    <property type="entry name" value="PYP-like sensor domain (PAS domain)"/>
    <property type="match status" value="1"/>
</dbReference>
<dbReference type="STRING" id="1123382.SAMN02745221_00758"/>
<proteinExistence type="predicted"/>
<feature type="transmembrane region" description="Helical" evidence="1">
    <location>
        <begin position="180"/>
        <end position="201"/>
    </location>
</feature>
<gene>
    <name evidence="4" type="ORF">SAMN02745221_00758</name>
</gene>